<dbReference type="AlphaFoldDB" id="A0A4V3SIK7"/>
<gene>
    <name evidence="3" type="ORF">EX30DRAFT_319954</name>
</gene>
<dbReference type="InParanoid" id="A0A4V3SIK7"/>
<keyword evidence="2" id="KW-0472">Membrane</keyword>
<feature type="transmembrane region" description="Helical" evidence="2">
    <location>
        <begin position="163"/>
        <end position="180"/>
    </location>
</feature>
<dbReference type="GO" id="GO:0015937">
    <property type="term" value="P:coenzyme A biosynthetic process"/>
    <property type="evidence" value="ECO:0007669"/>
    <property type="project" value="UniProtKB-ARBA"/>
</dbReference>
<reference evidence="3 4" key="1">
    <citation type="submission" date="2019-04" db="EMBL/GenBank/DDBJ databases">
        <title>Comparative genomics and transcriptomics to analyze fruiting body development in filamentous ascomycetes.</title>
        <authorList>
            <consortium name="DOE Joint Genome Institute"/>
            <person name="Lutkenhaus R."/>
            <person name="Traeger S."/>
            <person name="Breuer J."/>
            <person name="Kuo A."/>
            <person name="Lipzen A."/>
            <person name="Pangilinan J."/>
            <person name="Dilworth D."/>
            <person name="Sandor L."/>
            <person name="Poggeler S."/>
            <person name="Barry K."/>
            <person name="Grigoriev I.V."/>
            <person name="Nowrousian M."/>
        </authorList>
    </citation>
    <scope>NUCLEOTIDE SEQUENCE [LARGE SCALE GENOMIC DNA]</scope>
    <source>
        <strain evidence="3 4">CBS 389.68</strain>
    </source>
</reference>
<organism evidence="3 4">
    <name type="scientific">Ascodesmis nigricans</name>
    <dbReference type="NCBI Taxonomy" id="341454"/>
    <lineage>
        <taxon>Eukaryota</taxon>
        <taxon>Fungi</taxon>
        <taxon>Dikarya</taxon>
        <taxon>Ascomycota</taxon>
        <taxon>Pezizomycotina</taxon>
        <taxon>Pezizomycetes</taxon>
        <taxon>Pezizales</taxon>
        <taxon>Ascodesmidaceae</taxon>
        <taxon>Ascodesmis</taxon>
    </lineage>
</organism>
<dbReference type="PANTHER" id="PTHR12290">
    <property type="entry name" value="CORNICHON-RELATED"/>
    <property type="match status" value="1"/>
</dbReference>
<dbReference type="GO" id="GO:0003824">
    <property type="term" value="F:catalytic activity"/>
    <property type="evidence" value="ECO:0007669"/>
    <property type="project" value="UniProtKB-ARBA"/>
</dbReference>
<dbReference type="Gene3D" id="3.40.50.10300">
    <property type="entry name" value="CoaB-like"/>
    <property type="match status" value="1"/>
</dbReference>
<accession>A0A4V3SIK7</accession>
<keyword evidence="2" id="KW-1133">Transmembrane helix</keyword>
<dbReference type="InterPro" id="IPR035929">
    <property type="entry name" value="CoaB-like_sf"/>
</dbReference>
<evidence type="ECO:0000313" key="4">
    <source>
        <dbReference type="Proteomes" id="UP000298138"/>
    </source>
</evidence>
<proteinExistence type="predicted"/>
<evidence type="ECO:0000256" key="1">
    <source>
        <dbReference type="SAM" id="MobiDB-lite"/>
    </source>
</evidence>
<dbReference type="Proteomes" id="UP000298138">
    <property type="component" value="Unassembled WGS sequence"/>
</dbReference>
<protein>
    <submittedName>
        <fullName evidence="3">DFP-domain-containing protein</fullName>
    </submittedName>
</protein>
<keyword evidence="4" id="KW-1185">Reference proteome</keyword>
<name>A0A4V3SIK7_9PEZI</name>
<dbReference type="FunCoup" id="A0A4V3SIK7">
    <property type="interactions" value="806"/>
</dbReference>
<evidence type="ECO:0000313" key="3">
    <source>
        <dbReference type="EMBL" id="TGZ80465.1"/>
    </source>
</evidence>
<feature type="region of interest" description="Disordered" evidence="1">
    <location>
        <begin position="215"/>
        <end position="241"/>
    </location>
</feature>
<dbReference type="SUPFAM" id="SSF102645">
    <property type="entry name" value="CoaB-like"/>
    <property type="match status" value="1"/>
</dbReference>
<dbReference type="EMBL" id="ML220124">
    <property type="protein sequence ID" value="TGZ80465.1"/>
    <property type="molecule type" value="Genomic_DNA"/>
</dbReference>
<dbReference type="STRING" id="341454.A0A4V3SIK7"/>
<dbReference type="OrthoDB" id="70224at2759"/>
<evidence type="ECO:0000256" key="2">
    <source>
        <dbReference type="SAM" id="Phobius"/>
    </source>
</evidence>
<sequence>MTTVTDQHPKEDADIYFETHAAPTNLALVASALNTFLTHHRVAGRRVVLVSSGGTMVPLENQTVRFIDNFSAGTRGATSAEYFLEMGYAVIFLHRQFSLLPYSRHYSHSTNCFLDFLSEWGRIGEDDDAPEGTGDGDVVVRRKYKAQMLDVLRKYRRANEQKLLYLLPFTTVSSYLFYLREVATQMQIFGSEGLFYLAAAVSDFFVPPSRMAEHKIQSGDLPDPLAEDSTPATTKSDSKGGRKLMIDLDPVPKFLKRLVERWAPDGMIVSFKLETDPSILLQKCHMALNRYQHNLVIGNLLATRKYEVVFVSPDGEEWIRVPQAKDGETQIEIESEIVPKVVDMHERIIKEKKAAKRA</sequence>
<keyword evidence="2" id="KW-0812">Transmembrane</keyword>